<dbReference type="InterPro" id="IPR005151">
    <property type="entry name" value="Tail-specific_protease"/>
</dbReference>
<name>U2P1U3_9BACT</name>
<keyword evidence="3 5" id="KW-0378">Hydrolase</keyword>
<keyword evidence="4 5" id="KW-0720">Serine protease</keyword>
<keyword evidence="2 5" id="KW-0645">Protease</keyword>
<dbReference type="SUPFAM" id="SSF50156">
    <property type="entry name" value="PDZ domain-like"/>
    <property type="match status" value="1"/>
</dbReference>
<evidence type="ECO:0000256" key="5">
    <source>
        <dbReference type="RuleBase" id="RU004404"/>
    </source>
</evidence>
<evidence type="ECO:0000256" key="4">
    <source>
        <dbReference type="ARBA" id="ARBA00022825"/>
    </source>
</evidence>
<dbReference type="PANTHER" id="PTHR32060">
    <property type="entry name" value="TAIL-SPECIFIC PROTEASE"/>
    <property type="match status" value="1"/>
</dbReference>
<dbReference type="Pfam" id="PF22694">
    <property type="entry name" value="CtpB_N-like"/>
    <property type="match status" value="1"/>
</dbReference>
<dbReference type="Gene3D" id="3.90.226.10">
    <property type="entry name" value="2-enoyl-CoA Hydratase, Chain A, domain 1"/>
    <property type="match status" value="1"/>
</dbReference>
<dbReference type="EMBL" id="AWEY01000044">
    <property type="protein sequence ID" value="ERK38146.1"/>
    <property type="molecule type" value="Genomic_DNA"/>
</dbReference>
<dbReference type="PANTHER" id="PTHR32060:SF30">
    <property type="entry name" value="CARBOXY-TERMINAL PROCESSING PROTEASE CTPA"/>
    <property type="match status" value="1"/>
</dbReference>
<dbReference type="SMART" id="SM00228">
    <property type="entry name" value="PDZ"/>
    <property type="match status" value="1"/>
</dbReference>
<dbReference type="Proteomes" id="UP000016648">
    <property type="component" value="Unassembled WGS sequence"/>
</dbReference>
<dbReference type="CDD" id="cd07560">
    <property type="entry name" value="Peptidase_S41_CPP"/>
    <property type="match status" value="1"/>
</dbReference>
<reference evidence="8 9" key="1">
    <citation type="submission" date="2013-08" db="EMBL/GenBank/DDBJ databases">
        <authorList>
            <person name="Durkin A.S."/>
            <person name="Haft D.R."/>
            <person name="McCorrison J."/>
            <person name="Torralba M."/>
            <person name="Gillis M."/>
            <person name="Haft D.H."/>
            <person name="Methe B."/>
            <person name="Sutton G."/>
            <person name="Nelson K.E."/>
        </authorList>
    </citation>
    <scope>NUCLEOTIDE SEQUENCE [LARGE SCALE GENOMIC DNA]</scope>
    <source>
        <strain evidence="8 9">F0067</strain>
    </source>
</reference>
<dbReference type="PATRIC" id="fig|1115809.3.peg.2554"/>
<dbReference type="Pfam" id="PF03572">
    <property type="entry name" value="Peptidase_S41"/>
    <property type="match status" value="1"/>
</dbReference>
<evidence type="ECO:0000256" key="2">
    <source>
        <dbReference type="ARBA" id="ARBA00022670"/>
    </source>
</evidence>
<dbReference type="Pfam" id="PF13180">
    <property type="entry name" value="PDZ_2"/>
    <property type="match status" value="1"/>
</dbReference>
<evidence type="ECO:0000259" key="6">
    <source>
        <dbReference type="SMART" id="SM00228"/>
    </source>
</evidence>
<comment type="similarity">
    <text evidence="1 5">Belongs to the peptidase S41A family.</text>
</comment>
<dbReference type="CDD" id="cd06782">
    <property type="entry name" value="cpPDZ_CPP-like"/>
    <property type="match status" value="1"/>
</dbReference>
<dbReference type="GO" id="GO:0007165">
    <property type="term" value="P:signal transduction"/>
    <property type="evidence" value="ECO:0007669"/>
    <property type="project" value="TreeGrafter"/>
</dbReference>
<protein>
    <submittedName>
        <fullName evidence="8">Peptidase, S41 family</fullName>
        <ecNumber evidence="8">3.4.21.-</ecNumber>
    </submittedName>
</protein>
<dbReference type="GO" id="GO:0006508">
    <property type="term" value="P:proteolysis"/>
    <property type="evidence" value="ECO:0007669"/>
    <property type="project" value="UniProtKB-KW"/>
</dbReference>
<gene>
    <name evidence="8" type="ORF">HMPREF9135_1068</name>
</gene>
<dbReference type="Gene3D" id="2.30.42.10">
    <property type="match status" value="1"/>
</dbReference>
<dbReference type="InterPro" id="IPR001478">
    <property type="entry name" value="PDZ"/>
</dbReference>
<dbReference type="InterPro" id="IPR036034">
    <property type="entry name" value="PDZ_sf"/>
</dbReference>
<evidence type="ECO:0000313" key="9">
    <source>
        <dbReference type="Proteomes" id="UP000016648"/>
    </source>
</evidence>
<dbReference type="InterPro" id="IPR004447">
    <property type="entry name" value="Peptidase_S41A"/>
</dbReference>
<dbReference type="GO" id="GO:0004175">
    <property type="term" value="F:endopeptidase activity"/>
    <property type="evidence" value="ECO:0007669"/>
    <property type="project" value="TreeGrafter"/>
</dbReference>
<organism evidence="8 9">
    <name type="scientific">Segatella baroniae F0067</name>
    <dbReference type="NCBI Taxonomy" id="1115809"/>
    <lineage>
        <taxon>Bacteria</taxon>
        <taxon>Pseudomonadati</taxon>
        <taxon>Bacteroidota</taxon>
        <taxon>Bacteroidia</taxon>
        <taxon>Bacteroidales</taxon>
        <taxon>Prevotellaceae</taxon>
        <taxon>Segatella</taxon>
    </lineage>
</organism>
<dbReference type="NCBIfam" id="TIGR00225">
    <property type="entry name" value="prc"/>
    <property type="match status" value="1"/>
</dbReference>
<keyword evidence="9" id="KW-1185">Reference proteome</keyword>
<dbReference type="SUPFAM" id="SSF52096">
    <property type="entry name" value="ClpP/crotonase"/>
    <property type="match status" value="1"/>
</dbReference>
<dbReference type="GO" id="GO:0030288">
    <property type="term" value="C:outer membrane-bounded periplasmic space"/>
    <property type="evidence" value="ECO:0007669"/>
    <property type="project" value="TreeGrafter"/>
</dbReference>
<dbReference type="AlphaFoldDB" id="U2P1U3"/>
<feature type="domain" description="Tail specific protease" evidence="7">
    <location>
        <begin position="196"/>
        <end position="389"/>
    </location>
</feature>
<feature type="domain" description="PDZ" evidence="6">
    <location>
        <begin position="121"/>
        <end position="194"/>
    </location>
</feature>
<comment type="caution">
    <text evidence="8">The sequence shown here is derived from an EMBL/GenBank/DDBJ whole genome shotgun (WGS) entry which is preliminary data.</text>
</comment>
<dbReference type="EC" id="3.4.21.-" evidence="8"/>
<dbReference type="Gene3D" id="3.30.750.44">
    <property type="match status" value="1"/>
</dbReference>
<dbReference type="InterPro" id="IPR055210">
    <property type="entry name" value="CtpA/B_N"/>
</dbReference>
<dbReference type="SMART" id="SM00245">
    <property type="entry name" value="TSPc"/>
    <property type="match status" value="1"/>
</dbReference>
<accession>U2P1U3</accession>
<evidence type="ECO:0000256" key="1">
    <source>
        <dbReference type="ARBA" id="ARBA00009179"/>
    </source>
</evidence>
<evidence type="ECO:0000256" key="3">
    <source>
        <dbReference type="ARBA" id="ARBA00022801"/>
    </source>
</evidence>
<proteinExistence type="inferred from homology"/>
<sequence>MANIINRNRERESAMKSNYQQRISPRSINRIWKGFIFLPFYLFIFLPFHAQVIDLGDGNNPARKLQIAEMAIKSLYVDQVDEQKLVEDGIRGMLEKLDPHSAYSTAKETKAMNEPLQGSFDGIGVQFNMVQDTLLVIQPVLKGPSEKVGILAGDRIIAVNDTAIAGVKMSKEEIMKRLRGPRATRVKLTIVRRGIKDKLVFTVTRDKIPVKTIDAYYMIRPQVGYIRVGSFGATTYDEFMEAVNSLKKQGMHDLMLDLQENGGGYLIAAVRIANEFLKKNDLIVYTRGLRTERQDYKADGTGRLLDGKVVVLINEYSASAAEIVTGALQDQDRGLVVGRRSFGKGLVQRPIEFSDGSMIRLTIAHYYTPSGRCIQKPYKKGENLDYAMDIEKRFEHGELYSADSIHFADSLKYQTLRLHRTVYGGGGVMPDHFVPLDTTATTRFHRQLLARSFIINANLTYVDAHRKELKRRYPTFETFLRDFNPPQSLVDGIVAEAAKQNVKPKDDAELKATMPALRAQLKALVARDLWDMSEYFHIINERNAIVKKALTLF</sequence>
<dbReference type="GO" id="GO:0008236">
    <property type="term" value="F:serine-type peptidase activity"/>
    <property type="evidence" value="ECO:0007669"/>
    <property type="project" value="UniProtKB-KW"/>
</dbReference>
<evidence type="ECO:0000259" key="7">
    <source>
        <dbReference type="SMART" id="SM00245"/>
    </source>
</evidence>
<dbReference type="InterPro" id="IPR029045">
    <property type="entry name" value="ClpP/crotonase-like_dom_sf"/>
</dbReference>
<evidence type="ECO:0000313" key="8">
    <source>
        <dbReference type="EMBL" id="ERK38146.1"/>
    </source>
</evidence>